<protein>
    <submittedName>
        <fullName evidence="4">DNA helicase RecG</fullName>
    </submittedName>
</protein>
<dbReference type="InterPro" id="IPR001650">
    <property type="entry name" value="Helicase_C-like"/>
</dbReference>
<dbReference type="SUPFAM" id="SSF52540">
    <property type="entry name" value="P-loop containing nucleoside triphosphate hydrolases"/>
    <property type="match status" value="1"/>
</dbReference>
<evidence type="ECO:0000256" key="2">
    <source>
        <dbReference type="ARBA" id="ARBA00022806"/>
    </source>
</evidence>
<keyword evidence="2 4" id="KW-0067">ATP-binding</keyword>
<gene>
    <name evidence="4" type="ORF">COU96_00020</name>
</gene>
<comment type="caution">
    <text evidence="4">The sequence shown here is derived from an EMBL/GenBank/DDBJ whole genome shotgun (WGS) entry which is preliminary data.</text>
</comment>
<evidence type="ECO:0000313" key="5">
    <source>
        <dbReference type="Proteomes" id="UP000229500"/>
    </source>
</evidence>
<dbReference type="GO" id="GO:0006281">
    <property type="term" value="P:DNA repair"/>
    <property type="evidence" value="ECO:0007669"/>
    <property type="project" value="InterPro"/>
</dbReference>
<evidence type="ECO:0000313" key="4">
    <source>
        <dbReference type="EMBL" id="PJE69387.1"/>
    </source>
</evidence>
<organism evidence="4 5">
    <name type="scientific">Candidatus Shapirobacteria bacterium CG10_big_fil_rev_8_21_14_0_10_38_14</name>
    <dbReference type="NCBI Taxonomy" id="1974483"/>
    <lineage>
        <taxon>Bacteria</taxon>
        <taxon>Candidatus Shapironibacteriota</taxon>
    </lineage>
</organism>
<dbReference type="AlphaFoldDB" id="A0A2M8L6G3"/>
<keyword evidence="2 4" id="KW-0547">Nucleotide-binding</keyword>
<dbReference type="Gene3D" id="3.40.50.300">
    <property type="entry name" value="P-loop containing nucleotide triphosphate hydrolases"/>
    <property type="match status" value="2"/>
</dbReference>
<evidence type="ECO:0000256" key="1">
    <source>
        <dbReference type="ARBA" id="ARBA00022801"/>
    </source>
</evidence>
<feature type="non-terminal residue" evidence="4">
    <location>
        <position position="140"/>
    </location>
</feature>
<dbReference type="InterPro" id="IPR047112">
    <property type="entry name" value="RecG/Mfd"/>
</dbReference>
<dbReference type="GO" id="GO:0016787">
    <property type="term" value="F:hydrolase activity"/>
    <property type="evidence" value="ECO:0007669"/>
    <property type="project" value="UniProtKB-KW"/>
</dbReference>
<dbReference type="PANTHER" id="PTHR47964:SF1">
    <property type="entry name" value="ATP-DEPENDENT DNA HELICASE HOMOLOG RECG, CHLOROPLASTIC"/>
    <property type="match status" value="1"/>
</dbReference>
<sequence>MPRTLSLTVYGDLDLSIIDELPKGRKKIITEIVRPKDKKETYDFIRQQVKNGGQVFVICPRIEPAKKYQDISEIEPNQQVLSWMEVKAVKEEYEKLSKEVFPDLRVAMLHGKMKTEEKEKIMKAFKNKKIDILVSTSVVE</sequence>
<keyword evidence="1" id="KW-0378">Hydrolase</keyword>
<dbReference type="Pfam" id="PF00271">
    <property type="entry name" value="Helicase_C"/>
    <property type="match status" value="1"/>
</dbReference>
<keyword evidence="2 4" id="KW-0347">Helicase</keyword>
<name>A0A2M8L6G3_9BACT</name>
<feature type="domain" description="Helicase C-terminal" evidence="3">
    <location>
        <begin position="37"/>
        <end position="140"/>
    </location>
</feature>
<dbReference type="PANTHER" id="PTHR47964">
    <property type="entry name" value="ATP-DEPENDENT DNA HELICASE HOMOLOG RECG, CHLOROPLASTIC"/>
    <property type="match status" value="1"/>
</dbReference>
<accession>A0A2M8L6G3</accession>
<reference evidence="5" key="1">
    <citation type="submission" date="2017-09" db="EMBL/GenBank/DDBJ databases">
        <title>Depth-based differentiation of microbial function through sediment-hosted aquifers and enrichment of novel symbionts in the deep terrestrial subsurface.</title>
        <authorList>
            <person name="Probst A.J."/>
            <person name="Ladd B."/>
            <person name="Jarett J.K."/>
            <person name="Geller-Mcgrath D.E."/>
            <person name="Sieber C.M.K."/>
            <person name="Emerson J.B."/>
            <person name="Anantharaman K."/>
            <person name="Thomas B.C."/>
            <person name="Malmstrom R."/>
            <person name="Stieglmeier M."/>
            <person name="Klingl A."/>
            <person name="Woyke T."/>
            <person name="Ryan C.M."/>
            <person name="Banfield J.F."/>
        </authorList>
    </citation>
    <scope>NUCLEOTIDE SEQUENCE [LARGE SCALE GENOMIC DNA]</scope>
</reference>
<proteinExistence type="predicted"/>
<dbReference type="EMBL" id="PFEL01000002">
    <property type="protein sequence ID" value="PJE69387.1"/>
    <property type="molecule type" value="Genomic_DNA"/>
</dbReference>
<dbReference type="GO" id="GO:0003678">
    <property type="term" value="F:DNA helicase activity"/>
    <property type="evidence" value="ECO:0007669"/>
    <property type="project" value="TreeGrafter"/>
</dbReference>
<dbReference type="PROSITE" id="PS51194">
    <property type="entry name" value="HELICASE_CTER"/>
    <property type="match status" value="1"/>
</dbReference>
<evidence type="ECO:0000259" key="3">
    <source>
        <dbReference type="PROSITE" id="PS51194"/>
    </source>
</evidence>
<dbReference type="InterPro" id="IPR027417">
    <property type="entry name" value="P-loop_NTPase"/>
</dbReference>
<dbReference type="Proteomes" id="UP000229500">
    <property type="component" value="Unassembled WGS sequence"/>
</dbReference>